<evidence type="ECO:0000256" key="9">
    <source>
        <dbReference type="ARBA" id="ARBA00076378"/>
    </source>
</evidence>
<protein>
    <recommendedName>
        <fullName evidence="9">DnaJ homolog subfamily C member 21</fullName>
    </recommendedName>
</protein>
<feature type="domain" description="J" evidence="11">
    <location>
        <begin position="55"/>
        <end position="105"/>
    </location>
</feature>
<dbReference type="SUPFAM" id="SSF46565">
    <property type="entry name" value="Chaperone J-domain"/>
    <property type="match status" value="1"/>
</dbReference>
<dbReference type="FunFam" id="1.10.287.110:FF:000001">
    <property type="entry name" value="Import inner membrane translocase subunit tim14"/>
    <property type="match status" value="1"/>
</dbReference>
<keyword evidence="6 10" id="KW-0472">Membrane</keyword>
<dbReference type="SMART" id="SM00271">
    <property type="entry name" value="DnaJ"/>
    <property type="match status" value="1"/>
</dbReference>
<dbReference type="PANTHER" id="PTHR12763:SF28">
    <property type="entry name" value="GEO10507P1-RELATED"/>
    <property type="match status" value="1"/>
</dbReference>
<organism evidence="12 13">
    <name type="scientific">Globodera pallida</name>
    <name type="common">Potato cyst nematode worm</name>
    <name type="synonym">Heterodera pallida</name>
    <dbReference type="NCBI Taxonomy" id="36090"/>
    <lineage>
        <taxon>Eukaryota</taxon>
        <taxon>Metazoa</taxon>
        <taxon>Ecdysozoa</taxon>
        <taxon>Nematoda</taxon>
        <taxon>Chromadorea</taxon>
        <taxon>Rhabditida</taxon>
        <taxon>Tylenchina</taxon>
        <taxon>Tylenchomorpha</taxon>
        <taxon>Tylenchoidea</taxon>
        <taxon>Heteroderidae</taxon>
        <taxon>Heteroderinae</taxon>
        <taxon>Globodera</taxon>
    </lineage>
</organism>
<evidence type="ECO:0000256" key="10">
    <source>
        <dbReference type="SAM" id="Phobius"/>
    </source>
</evidence>
<sequence>MTSALILAGIGIATAGFTGRYLIRNKHLVKQAAAMLPNYSIYERGGFAQKMTRHEAAKILGVPMNARQERIREAHKRVMVANHPDRGGSPYMAAKINEAKDLLEK</sequence>
<evidence type="ECO:0000256" key="5">
    <source>
        <dbReference type="ARBA" id="ARBA00023128"/>
    </source>
</evidence>
<keyword evidence="4 10" id="KW-1133">Transmembrane helix</keyword>
<comment type="function">
    <text evidence="8">Probable component of the PAM complex, a complex required for the translocation of transit peptide-containing proteins from the inner membrane into the mitochondrial matrix in an ATP-dependent manner. May act as a co-chaperone that stimulate the ATP-dependent activity.</text>
</comment>
<dbReference type="GO" id="GO:0001405">
    <property type="term" value="C:PAM complex, Tim23 associated import motor"/>
    <property type="evidence" value="ECO:0007669"/>
    <property type="project" value="TreeGrafter"/>
</dbReference>
<dbReference type="GO" id="GO:0030150">
    <property type="term" value="P:protein import into mitochondrial matrix"/>
    <property type="evidence" value="ECO:0007669"/>
    <property type="project" value="TreeGrafter"/>
</dbReference>
<evidence type="ECO:0000256" key="1">
    <source>
        <dbReference type="ARBA" id="ARBA00004434"/>
    </source>
</evidence>
<evidence type="ECO:0000259" key="11">
    <source>
        <dbReference type="PROSITE" id="PS50076"/>
    </source>
</evidence>
<keyword evidence="12" id="KW-1185">Reference proteome</keyword>
<evidence type="ECO:0000313" key="13">
    <source>
        <dbReference type="WBParaSite" id="GPLIN_000486700"/>
    </source>
</evidence>
<dbReference type="InterPro" id="IPR001623">
    <property type="entry name" value="DnaJ_domain"/>
</dbReference>
<evidence type="ECO:0000256" key="3">
    <source>
        <dbReference type="ARBA" id="ARBA00022792"/>
    </source>
</evidence>
<dbReference type="PROSITE" id="PS50076">
    <property type="entry name" value="DNAJ_2"/>
    <property type="match status" value="1"/>
</dbReference>
<comment type="similarity">
    <text evidence="7">Belongs to the TIM14 family.</text>
</comment>
<dbReference type="WBParaSite" id="GPLIN_000486700">
    <property type="protein sequence ID" value="GPLIN_000486700"/>
    <property type="gene ID" value="GPLIN_000486700"/>
</dbReference>
<keyword evidence="5" id="KW-0496">Mitochondrion</keyword>
<accession>A0A183BW78</accession>
<keyword evidence="2 10" id="KW-0812">Transmembrane</keyword>
<evidence type="ECO:0000256" key="4">
    <source>
        <dbReference type="ARBA" id="ARBA00022989"/>
    </source>
</evidence>
<proteinExistence type="inferred from homology"/>
<keyword evidence="3" id="KW-0999">Mitochondrion inner membrane</keyword>
<evidence type="ECO:0000256" key="6">
    <source>
        <dbReference type="ARBA" id="ARBA00023136"/>
    </source>
</evidence>
<reference evidence="12" key="1">
    <citation type="submission" date="2014-05" db="EMBL/GenBank/DDBJ databases">
        <title>The genome and life-stage specific transcriptomes of Globodera pallida elucidate key aspects of plant parasitism by a cyst nematode.</title>
        <authorList>
            <person name="Cotton J.A."/>
            <person name="Lilley C.J."/>
            <person name="Jones L.M."/>
            <person name="Kikuchi T."/>
            <person name="Reid A.J."/>
            <person name="Thorpe P."/>
            <person name="Tsai I.J."/>
            <person name="Beasley H."/>
            <person name="Blok V."/>
            <person name="Cock P.J.A."/>
            <person name="Van den Akker S.E."/>
            <person name="Holroyd N."/>
            <person name="Hunt M."/>
            <person name="Mantelin S."/>
            <person name="Naghra H."/>
            <person name="Pain A."/>
            <person name="Palomares-Rius J.E."/>
            <person name="Zarowiecki M."/>
            <person name="Berriman M."/>
            <person name="Jones J.T."/>
            <person name="Urwin P.E."/>
        </authorList>
    </citation>
    <scope>NUCLEOTIDE SEQUENCE [LARGE SCALE GENOMIC DNA]</scope>
    <source>
        <strain evidence="12">Lindley</strain>
    </source>
</reference>
<feature type="transmembrane region" description="Helical" evidence="10">
    <location>
        <begin position="6"/>
        <end position="23"/>
    </location>
</feature>
<dbReference type="Proteomes" id="UP000050741">
    <property type="component" value="Unassembled WGS sequence"/>
</dbReference>
<dbReference type="CDD" id="cd06257">
    <property type="entry name" value="DnaJ"/>
    <property type="match status" value="1"/>
</dbReference>
<evidence type="ECO:0000256" key="7">
    <source>
        <dbReference type="ARBA" id="ARBA00038105"/>
    </source>
</evidence>
<evidence type="ECO:0000256" key="2">
    <source>
        <dbReference type="ARBA" id="ARBA00022692"/>
    </source>
</evidence>
<name>A0A183BW78_GLOPA</name>
<dbReference type="AlphaFoldDB" id="A0A183BW78"/>
<dbReference type="Gene3D" id="1.10.287.110">
    <property type="entry name" value="DnaJ domain"/>
    <property type="match status" value="1"/>
</dbReference>
<evidence type="ECO:0000256" key="8">
    <source>
        <dbReference type="ARBA" id="ARBA00054366"/>
    </source>
</evidence>
<dbReference type="InterPro" id="IPR036869">
    <property type="entry name" value="J_dom_sf"/>
</dbReference>
<evidence type="ECO:0000313" key="12">
    <source>
        <dbReference type="Proteomes" id="UP000050741"/>
    </source>
</evidence>
<comment type="subcellular location">
    <subcellularLocation>
        <location evidence="1">Mitochondrion inner membrane</location>
        <topology evidence="1">Single-pass membrane protein</topology>
    </subcellularLocation>
</comment>
<dbReference type="PANTHER" id="PTHR12763">
    <property type="match status" value="1"/>
</dbReference>
<reference evidence="13" key="2">
    <citation type="submission" date="2016-06" db="UniProtKB">
        <authorList>
            <consortium name="WormBaseParasite"/>
        </authorList>
    </citation>
    <scope>IDENTIFICATION</scope>
</reference>
<dbReference type="GO" id="GO:0001671">
    <property type="term" value="F:ATPase activator activity"/>
    <property type="evidence" value="ECO:0007669"/>
    <property type="project" value="TreeGrafter"/>
</dbReference>